<dbReference type="InterPro" id="IPR005761">
    <property type="entry name" value="UDP-N-AcMur-Glu-dNH2Pim_ligase"/>
</dbReference>
<evidence type="ECO:0000256" key="9">
    <source>
        <dbReference type="ARBA" id="ARBA00022984"/>
    </source>
</evidence>
<dbReference type="NCBIfam" id="NF001126">
    <property type="entry name" value="PRK00139.1-4"/>
    <property type="match status" value="1"/>
</dbReference>
<dbReference type="AlphaFoldDB" id="A0A3A1UT47"/>
<dbReference type="Pfam" id="PF08245">
    <property type="entry name" value="Mur_ligase_M"/>
    <property type="match status" value="1"/>
</dbReference>
<accession>A0A3A1UT47</accession>
<evidence type="ECO:0000256" key="8">
    <source>
        <dbReference type="ARBA" id="ARBA00022960"/>
    </source>
</evidence>
<dbReference type="NCBIfam" id="NF001124">
    <property type="entry name" value="PRK00139.1-2"/>
    <property type="match status" value="1"/>
</dbReference>
<evidence type="ECO:0000256" key="4">
    <source>
        <dbReference type="ARBA" id="ARBA00022598"/>
    </source>
</evidence>
<dbReference type="NCBIfam" id="TIGR01085">
    <property type="entry name" value="murE"/>
    <property type="match status" value="1"/>
</dbReference>
<dbReference type="SUPFAM" id="SSF53244">
    <property type="entry name" value="MurD-like peptide ligases, peptide-binding domain"/>
    <property type="match status" value="1"/>
</dbReference>
<dbReference type="Pfam" id="PF02875">
    <property type="entry name" value="Mur_ligase_C"/>
    <property type="match status" value="1"/>
</dbReference>
<dbReference type="EMBL" id="QXQA01000012">
    <property type="protein sequence ID" value="RIX50966.1"/>
    <property type="molecule type" value="Genomic_DNA"/>
</dbReference>
<dbReference type="Pfam" id="PF01225">
    <property type="entry name" value="Mur_ligase"/>
    <property type="match status" value="1"/>
</dbReference>
<comment type="PTM">
    <text evidence="12">Carboxylation is probably crucial for Mg(2+) binding and, consequently, for the gamma-phosphate positioning of ATP.</text>
</comment>
<feature type="modified residue" description="N6-carboxylysine" evidence="12">
    <location>
        <position position="222"/>
    </location>
</feature>
<comment type="pathway">
    <text evidence="1 12 13">Cell wall biogenesis; peptidoglycan biosynthesis.</text>
</comment>
<dbReference type="HAMAP" id="MF_00208">
    <property type="entry name" value="MurE"/>
    <property type="match status" value="1"/>
</dbReference>
<dbReference type="Gene3D" id="3.40.1190.10">
    <property type="entry name" value="Mur-like, catalytic domain"/>
    <property type="match status" value="1"/>
</dbReference>
<evidence type="ECO:0000259" key="16">
    <source>
        <dbReference type="Pfam" id="PF08245"/>
    </source>
</evidence>
<dbReference type="OrthoDB" id="9800958at2"/>
<dbReference type="InterPro" id="IPR018109">
    <property type="entry name" value="Folylpolyglutamate_synth_CS"/>
</dbReference>
<evidence type="ECO:0000259" key="14">
    <source>
        <dbReference type="Pfam" id="PF01225"/>
    </source>
</evidence>
<keyword evidence="10 12" id="KW-0131">Cell cycle</keyword>
<dbReference type="RefSeq" id="WP_119601083.1">
    <property type="nucleotide sequence ID" value="NZ_QXQA01000012.1"/>
</dbReference>
<evidence type="ECO:0000259" key="15">
    <source>
        <dbReference type="Pfam" id="PF02875"/>
    </source>
</evidence>
<comment type="cofactor">
    <cofactor evidence="12">
        <name>Mg(2+)</name>
        <dbReference type="ChEBI" id="CHEBI:18420"/>
    </cofactor>
</comment>
<evidence type="ECO:0000256" key="6">
    <source>
        <dbReference type="ARBA" id="ARBA00022741"/>
    </source>
</evidence>
<dbReference type="GO" id="GO:0008360">
    <property type="term" value="P:regulation of cell shape"/>
    <property type="evidence" value="ECO:0007669"/>
    <property type="project" value="UniProtKB-KW"/>
</dbReference>
<dbReference type="GO" id="GO:0004326">
    <property type="term" value="F:tetrahydrofolylpolyglutamate synthase activity"/>
    <property type="evidence" value="ECO:0007669"/>
    <property type="project" value="InterPro"/>
</dbReference>
<dbReference type="PROSITE" id="PS01011">
    <property type="entry name" value="FOLYLPOLYGLU_SYNT_1"/>
    <property type="match status" value="1"/>
</dbReference>
<feature type="binding site" evidence="12">
    <location>
        <begin position="110"/>
        <end position="116"/>
    </location>
    <ligand>
        <name>ATP</name>
        <dbReference type="ChEBI" id="CHEBI:30616"/>
    </ligand>
</feature>
<dbReference type="Gene3D" id="3.90.190.20">
    <property type="entry name" value="Mur ligase, C-terminal domain"/>
    <property type="match status" value="1"/>
</dbReference>
<keyword evidence="18" id="KW-1185">Reference proteome</keyword>
<keyword evidence="6 12" id="KW-0547">Nucleotide-binding</keyword>
<evidence type="ECO:0000256" key="3">
    <source>
        <dbReference type="ARBA" id="ARBA00022490"/>
    </source>
</evidence>
<dbReference type="UniPathway" id="UPA00219"/>
<evidence type="ECO:0000256" key="10">
    <source>
        <dbReference type="ARBA" id="ARBA00023306"/>
    </source>
</evidence>
<dbReference type="InterPro" id="IPR035911">
    <property type="entry name" value="MurE/MurF_N"/>
</dbReference>
<name>A0A3A1UT47_9BACL</name>
<dbReference type="InterPro" id="IPR036565">
    <property type="entry name" value="Mur-like_cat_sf"/>
</dbReference>
<feature type="domain" description="Mur ligase central" evidence="16">
    <location>
        <begin position="108"/>
        <end position="312"/>
    </location>
</feature>
<evidence type="ECO:0000313" key="18">
    <source>
        <dbReference type="Proteomes" id="UP000266482"/>
    </source>
</evidence>
<comment type="caution">
    <text evidence="12">Lacks conserved residue(s) required for the propagation of feature annotation.</text>
</comment>
<dbReference type="InterPro" id="IPR013221">
    <property type="entry name" value="Mur_ligase_cen"/>
</dbReference>
<sequence>MLLADLVKELDYNALQGDLHIEISDIAFDSREVTKGSLFVAISGFTVDGHRYIDKAIELGASAVLVEKDVTADPSVTVLKTSDTRQALAQVSARFYGNPSEKLNLIGITGTNGKTSTTYFIKSILEHAQHSVGVIGTIGAMIGNEPLQTKSTTPTTPESLHLQHMFADMVASGVQDCVMEVSSHALSLHRADATRFRIGVFTNLTPDHLELHKTMEEYFEAKAMLFDLTSDYNIINADNDFGRKLIDKVRDKEAKLLTYGIEEDADIRASDIRYEADYTTYVAHTPEGSIEVKVNLPGLIYVYNSLAAIACAYCSGISLELAAAGIRAVERIKGRLEVAYQDKDLKIVIDFAHTEDSLEKALTTLRPFTKGRLLLVFGVYAAPGALGSGKREAMGKIAAEYADFSIVTSDNPKDQDPDAIVEEVCAAVEAGGGRYRGIVDRREAIEFAINMSEKDDVILIAGKGHETTQVIGKKEIPFNESEIVAEIMAGRNTNFTSKKV</sequence>
<gene>
    <name evidence="12" type="primary">murE</name>
    <name evidence="17" type="ORF">D3P08_17910</name>
</gene>
<evidence type="ECO:0000256" key="12">
    <source>
        <dbReference type="HAMAP-Rule" id="MF_00208"/>
    </source>
</evidence>
<comment type="caution">
    <text evidence="17">The sequence shown here is derived from an EMBL/GenBank/DDBJ whole genome shotgun (WGS) entry which is preliminary data.</text>
</comment>
<keyword evidence="9 12" id="KW-0573">Peptidoglycan synthesis</keyword>
<keyword evidence="7 12" id="KW-0067">ATP-binding</keyword>
<feature type="domain" description="Mur ligase N-terminal catalytic" evidence="14">
    <location>
        <begin position="23"/>
        <end position="96"/>
    </location>
</feature>
<keyword evidence="5 12" id="KW-0132">Cell division</keyword>
<dbReference type="Gene3D" id="3.40.1390.10">
    <property type="entry name" value="MurE/MurF, N-terminal domain"/>
    <property type="match status" value="1"/>
</dbReference>
<dbReference type="PANTHER" id="PTHR23135">
    <property type="entry name" value="MUR LIGASE FAMILY MEMBER"/>
    <property type="match status" value="1"/>
</dbReference>
<keyword evidence="12" id="KW-0460">Magnesium</keyword>
<comment type="similarity">
    <text evidence="2 12">Belongs to the MurCDEF family. MurE subfamily.</text>
</comment>
<dbReference type="GO" id="GO:0009252">
    <property type="term" value="P:peptidoglycan biosynthetic process"/>
    <property type="evidence" value="ECO:0007669"/>
    <property type="project" value="UniProtKB-UniRule"/>
</dbReference>
<feature type="binding site" evidence="12">
    <location>
        <position position="30"/>
    </location>
    <ligand>
        <name>UDP-N-acetyl-alpha-D-muramoyl-L-alanyl-D-glutamate</name>
        <dbReference type="ChEBI" id="CHEBI:83900"/>
    </ligand>
</feature>
<dbReference type="Proteomes" id="UP000266482">
    <property type="component" value="Unassembled WGS sequence"/>
</dbReference>
<dbReference type="InterPro" id="IPR036615">
    <property type="entry name" value="Mur_ligase_C_dom_sf"/>
</dbReference>
<keyword evidence="8 12" id="KW-0133">Cell shape</keyword>
<evidence type="ECO:0000313" key="17">
    <source>
        <dbReference type="EMBL" id="RIX50966.1"/>
    </source>
</evidence>
<feature type="binding site" evidence="12">
    <location>
        <position position="182"/>
    </location>
    <ligand>
        <name>UDP-N-acetyl-alpha-D-muramoyl-L-alanyl-D-glutamate</name>
        <dbReference type="ChEBI" id="CHEBI:83900"/>
    </ligand>
</feature>
<dbReference type="GO" id="GO:0005737">
    <property type="term" value="C:cytoplasm"/>
    <property type="evidence" value="ECO:0007669"/>
    <property type="project" value="UniProtKB-SubCell"/>
</dbReference>
<keyword evidence="11 12" id="KW-0961">Cell wall biogenesis/degradation</keyword>
<keyword evidence="3 12" id="KW-0963">Cytoplasm</keyword>
<feature type="binding site" evidence="12">
    <location>
        <begin position="155"/>
        <end position="156"/>
    </location>
    <ligand>
        <name>UDP-N-acetyl-alpha-D-muramoyl-L-alanyl-D-glutamate</name>
        <dbReference type="ChEBI" id="CHEBI:83900"/>
    </ligand>
</feature>
<evidence type="ECO:0000256" key="1">
    <source>
        <dbReference type="ARBA" id="ARBA00004752"/>
    </source>
</evidence>
<comment type="function">
    <text evidence="12">Catalyzes the addition of an amino acid to the nucleotide precursor UDP-N-acetylmuramoyl-L-alanyl-D-glutamate (UMAG) in the biosynthesis of bacterial cell-wall peptidoglycan.</text>
</comment>
<evidence type="ECO:0000256" key="2">
    <source>
        <dbReference type="ARBA" id="ARBA00005898"/>
    </source>
</evidence>
<dbReference type="GO" id="GO:0071555">
    <property type="term" value="P:cell wall organization"/>
    <property type="evidence" value="ECO:0007669"/>
    <property type="project" value="UniProtKB-KW"/>
</dbReference>
<evidence type="ECO:0000256" key="11">
    <source>
        <dbReference type="ARBA" id="ARBA00023316"/>
    </source>
</evidence>
<evidence type="ECO:0000256" key="5">
    <source>
        <dbReference type="ARBA" id="ARBA00022618"/>
    </source>
</evidence>
<feature type="binding site" evidence="12">
    <location>
        <position position="190"/>
    </location>
    <ligand>
        <name>UDP-N-acetyl-alpha-D-muramoyl-L-alanyl-D-glutamate</name>
        <dbReference type="ChEBI" id="CHEBI:83900"/>
    </ligand>
</feature>
<dbReference type="SUPFAM" id="SSF53623">
    <property type="entry name" value="MurD-like peptide ligases, catalytic domain"/>
    <property type="match status" value="1"/>
</dbReference>
<organism evidence="17 18">
    <name type="scientific">Paenibacillus nanensis</name>
    <dbReference type="NCBI Taxonomy" id="393251"/>
    <lineage>
        <taxon>Bacteria</taxon>
        <taxon>Bacillati</taxon>
        <taxon>Bacillota</taxon>
        <taxon>Bacilli</taxon>
        <taxon>Bacillales</taxon>
        <taxon>Paenibacillaceae</taxon>
        <taxon>Paenibacillus</taxon>
    </lineage>
</organism>
<dbReference type="InterPro" id="IPR004101">
    <property type="entry name" value="Mur_ligase_C"/>
</dbReference>
<reference evidence="17 18" key="1">
    <citation type="submission" date="2018-09" db="EMBL/GenBank/DDBJ databases">
        <title>Paenibacillus aracenensis nov. sp. isolated from a cave in southern Spain.</title>
        <authorList>
            <person name="Jurado V."/>
            <person name="Gutierrez-Patricio S."/>
            <person name="Gonzalez-Pimentel J.L."/>
            <person name="Miller A.Z."/>
            <person name="Laiz L."/>
            <person name="Saiz-Jimenez C."/>
        </authorList>
    </citation>
    <scope>NUCLEOTIDE SEQUENCE [LARGE SCALE GENOMIC DNA]</scope>
    <source>
        <strain evidence="17 18">DSM 22867</strain>
    </source>
</reference>
<dbReference type="InterPro" id="IPR000713">
    <property type="entry name" value="Mur_ligase_N"/>
</dbReference>
<dbReference type="GO" id="GO:0051301">
    <property type="term" value="P:cell division"/>
    <property type="evidence" value="ECO:0007669"/>
    <property type="project" value="UniProtKB-KW"/>
</dbReference>
<comment type="subcellular location">
    <subcellularLocation>
        <location evidence="12 13">Cytoplasm</location>
    </subcellularLocation>
</comment>
<dbReference type="SUPFAM" id="SSF63418">
    <property type="entry name" value="MurE/MurF N-terminal domain"/>
    <property type="match status" value="1"/>
</dbReference>
<feature type="domain" description="Mur ligase C-terminal" evidence="15">
    <location>
        <begin position="334"/>
        <end position="464"/>
    </location>
</feature>
<dbReference type="EC" id="6.3.2.-" evidence="12"/>
<dbReference type="PANTHER" id="PTHR23135:SF4">
    <property type="entry name" value="UDP-N-ACETYLMURAMOYL-L-ALANYL-D-GLUTAMATE--2,6-DIAMINOPIMELATE LIGASE MURE HOMOLOG, CHLOROPLASTIC"/>
    <property type="match status" value="1"/>
</dbReference>
<dbReference type="GO" id="GO:0005524">
    <property type="term" value="F:ATP binding"/>
    <property type="evidence" value="ECO:0007669"/>
    <property type="project" value="UniProtKB-UniRule"/>
</dbReference>
<proteinExistence type="inferred from homology"/>
<protein>
    <recommendedName>
        <fullName evidence="12">UDP-N-acetylmuramyl-tripeptide synthetase</fullName>
        <ecNumber evidence="12">6.3.2.-</ecNumber>
    </recommendedName>
    <alternativeName>
        <fullName evidence="12">UDP-MurNAc-tripeptide synthetase</fullName>
    </alternativeName>
</protein>
<dbReference type="GO" id="GO:0000287">
    <property type="term" value="F:magnesium ion binding"/>
    <property type="evidence" value="ECO:0007669"/>
    <property type="project" value="UniProtKB-UniRule"/>
</dbReference>
<evidence type="ECO:0000256" key="13">
    <source>
        <dbReference type="RuleBase" id="RU004135"/>
    </source>
</evidence>
<evidence type="ECO:0000256" key="7">
    <source>
        <dbReference type="ARBA" id="ARBA00022840"/>
    </source>
</evidence>
<keyword evidence="4 12" id="KW-0436">Ligase</keyword>